<dbReference type="InterPro" id="IPR011701">
    <property type="entry name" value="MFS"/>
</dbReference>
<accession>A0ABD3N4U1</accession>
<evidence type="ECO:0000256" key="1">
    <source>
        <dbReference type="SAM" id="MobiDB-lite"/>
    </source>
</evidence>
<dbReference type="AlphaFoldDB" id="A0ABD3N4U1"/>
<feature type="transmembrane region" description="Helical" evidence="2">
    <location>
        <begin position="630"/>
        <end position="647"/>
    </location>
</feature>
<dbReference type="InterPro" id="IPR036259">
    <property type="entry name" value="MFS_trans_sf"/>
</dbReference>
<dbReference type="SUPFAM" id="SSF103473">
    <property type="entry name" value="MFS general substrate transporter"/>
    <property type="match status" value="2"/>
</dbReference>
<feature type="transmembrane region" description="Helical" evidence="2">
    <location>
        <begin position="480"/>
        <end position="499"/>
    </location>
</feature>
<dbReference type="Pfam" id="PF07690">
    <property type="entry name" value="MFS_1"/>
    <property type="match status" value="1"/>
</dbReference>
<feature type="transmembrane region" description="Helical" evidence="2">
    <location>
        <begin position="519"/>
        <end position="538"/>
    </location>
</feature>
<evidence type="ECO:0000313" key="4">
    <source>
        <dbReference type="Proteomes" id="UP001530293"/>
    </source>
</evidence>
<proteinExistence type="predicted"/>
<feature type="transmembrane region" description="Helical" evidence="2">
    <location>
        <begin position="550"/>
        <end position="572"/>
    </location>
</feature>
<keyword evidence="4" id="KW-1185">Reference proteome</keyword>
<feature type="region of interest" description="Disordered" evidence="1">
    <location>
        <begin position="110"/>
        <end position="135"/>
    </location>
</feature>
<feature type="transmembrane region" description="Helical" evidence="2">
    <location>
        <begin position="261"/>
        <end position="280"/>
    </location>
</feature>
<gene>
    <name evidence="3" type="ORF">ACHAWU_005534</name>
</gene>
<keyword evidence="2" id="KW-1133">Transmembrane helix</keyword>
<feature type="transmembrane region" description="Helical" evidence="2">
    <location>
        <begin position="203"/>
        <end position="228"/>
    </location>
</feature>
<dbReference type="EMBL" id="JALLBG020000054">
    <property type="protein sequence ID" value="KAL3769582.1"/>
    <property type="molecule type" value="Genomic_DNA"/>
</dbReference>
<sequence>MSKSFFRLSLRGLRQHHIIVPSSPCKNIRWNYLASSGCNTRGIMAASISVSSRNSNDRHANATLTPSRRHSYRPIIKRHYFHSHYSTYNQATFHTSTTLHISIQSKHHTTFSTSTTRSSSSNNNSINNNNTQPQQTPKYISILSKGAATAPIDYPTSQRFWAALPPAIAIHLSIGSVYVYSMWTSGMSKTLGVIAAAPLDWTYPQLLPVFSCSAIVLGMTTSALGAWVEKVGPRMAGMVGSAFWSSALLTTALGVEAHSLPLVYLGYGVLGGVGWGLMYLTPVTSAMKWFPDRRGLATGIALSAFGAGAALAPGIIHALVDSFAVAPQYIGLYSLTSAAGGEEAASLLVELTTLSDGSQVIAATSPIGEPGTPVVVATKADIAKCSGLALCEPGVYAIGTGDTGVSKAMATLGALYGVLGAVGSRFMQIPHPDWRPNNSVGDSNVRVGLTNNYHPDKEVRDSNDVGLPASYAISTRQFQFLWLSVFGNATGGLALLSSSKLMLTDIFARVAPDIVSPSFSTGYVSTLGFGMALGRFGWSAISDVLGRQQTYAFFGLGIPIIGMAPYLCHTVVDLVSNGSGEEIVLPYLMAFYGGSVLSITFYGGIFSILPAYIADLFGQKHSGAIHGKALTAWAASAVAGPMGLAYLRSYSYDNAMQDLLLKIEAHDASALERTFGVSISDKEAMRLLIEAKTITIERVLELAPAGTIDPTPFLYDTTCYAAAGLMGVAALSNLAIRPLDLKKECR</sequence>
<feature type="transmembrane region" description="Helical" evidence="2">
    <location>
        <begin position="713"/>
        <end position="736"/>
    </location>
</feature>
<comment type="caution">
    <text evidence="3">The sequence shown here is derived from an EMBL/GenBank/DDBJ whole genome shotgun (WGS) entry which is preliminary data.</text>
</comment>
<evidence type="ECO:0000313" key="3">
    <source>
        <dbReference type="EMBL" id="KAL3769582.1"/>
    </source>
</evidence>
<dbReference type="PANTHER" id="PTHR11360:SF317">
    <property type="entry name" value="MAJOR FACILITATOR SUPERFAMILY (MFS) PROFILE DOMAIN-CONTAINING PROTEIN-RELATED"/>
    <property type="match status" value="1"/>
</dbReference>
<feature type="compositionally biased region" description="Low complexity" evidence="1">
    <location>
        <begin position="110"/>
        <end position="131"/>
    </location>
</feature>
<dbReference type="Proteomes" id="UP001530293">
    <property type="component" value="Unassembled WGS sequence"/>
</dbReference>
<feature type="transmembrane region" description="Helical" evidence="2">
    <location>
        <begin position="584"/>
        <end position="609"/>
    </location>
</feature>
<dbReference type="PANTHER" id="PTHR11360">
    <property type="entry name" value="MONOCARBOXYLATE TRANSPORTER"/>
    <property type="match status" value="1"/>
</dbReference>
<feature type="transmembrane region" description="Helical" evidence="2">
    <location>
        <begin position="160"/>
        <end position="183"/>
    </location>
</feature>
<keyword evidence="2" id="KW-0472">Membrane</keyword>
<evidence type="ECO:0000256" key="2">
    <source>
        <dbReference type="SAM" id="Phobius"/>
    </source>
</evidence>
<name>A0ABD3N4U1_9STRA</name>
<keyword evidence="2" id="KW-0812">Transmembrane</keyword>
<reference evidence="3 4" key="1">
    <citation type="submission" date="2024-10" db="EMBL/GenBank/DDBJ databases">
        <title>Updated reference genomes for cyclostephanoid diatoms.</title>
        <authorList>
            <person name="Roberts W.R."/>
            <person name="Alverson A.J."/>
        </authorList>
    </citation>
    <scope>NUCLEOTIDE SEQUENCE [LARGE SCALE GENOMIC DNA]</scope>
    <source>
        <strain evidence="3 4">AJA232-27</strain>
    </source>
</reference>
<dbReference type="InterPro" id="IPR050327">
    <property type="entry name" value="Proton-linked_MCT"/>
</dbReference>
<dbReference type="Gene3D" id="1.20.1250.20">
    <property type="entry name" value="MFS general substrate transporter like domains"/>
    <property type="match status" value="2"/>
</dbReference>
<protein>
    <submittedName>
        <fullName evidence="3">Uncharacterized protein</fullName>
    </submittedName>
</protein>
<organism evidence="3 4">
    <name type="scientific">Discostella pseudostelligera</name>
    <dbReference type="NCBI Taxonomy" id="259834"/>
    <lineage>
        <taxon>Eukaryota</taxon>
        <taxon>Sar</taxon>
        <taxon>Stramenopiles</taxon>
        <taxon>Ochrophyta</taxon>
        <taxon>Bacillariophyta</taxon>
        <taxon>Coscinodiscophyceae</taxon>
        <taxon>Thalassiosirophycidae</taxon>
        <taxon>Stephanodiscales</taxon>
        <taxon>Stephanodiscaceae</taxon>
        <taxon>Discostella</taxon>
    </lineage>
</organism>